<gene>
    <name evidence="1" type="ORF">LOX96_15215</name>
</gene>
<dbReference type="EMBL" id="JAJKBJ010000026">
    <property type="protein sequence ID" value="MCL9685451.1"/>
    <property type="molecule type" value="Genomic_DNA"/>
</dbReference>
<evidence type="ECO:0000313" key="2">
    <source>
        <dbReference type="Proteomes" id="UP001139721"/>
    </source>
</evidence>
<reference evidence="1" key="1">
    <citation type="submission" date="2021-11" db="EMBL/GenBank/DDBJ databases">
        <title>Legionella maioricencis sp. nov., a new species isolated from hot water samples in Mallorca.</title>
        <authorList>
            <person name="Crespi S."/>
            <person name="Drasar V."/>
            <person name="Salva-Serra F."/>
            <person name="Jaen-Luchoro D."/>
            <person name="Pineiro-Iglesias B."/>
            <person name="Aliaga F."/>
            <person name="Fernandez-Juarez V."/>
            <person name="Coll G."/>
            <person name="Moore E.R.B."/>
            <person name="Bennasar-Figueras A."/>
        </authorList>
    </citation>
    <scope>NUCLEOTIDE SEQUENCE</scope>
    <source>
        <strain evidence="1">HCPI-6</strain>
    </source>
</reference>
<dbReference type="Proteomes" id="UP001139721">
    <property type="component" value="Unassembled WGS sequence"/>
</dbReference>
<sequence>MIGKFHLFKELHAKASQLELSDLKSVTQELMDIHNGLVEKIWEIKLELNNNSLRPLVESKLRKQLDEFEALLKHEDTESKLKELLVKINAIEVDRGIPQTPTPSSP</sequence>
<dbReference type="RefSeq" id="WP_250424658.1">
    <property type="nucleotide sequence ID" value="NZ_JAJKBJ010000026.1"/>
</dbReference>
<evidence type="ECO:0000313" key="1">
    <source>
        <dbReference type="EMBL" id="MCL9685451.1"/>
    </source>
</evidence>
<protein>
    <submittedName>
        <fullName evidence="1">Uncharacterized protein</fullName>
    </submittedName>
</protein>
<keyword evidence="2" id="KW-1185">Reference proteome</keyword>
<name>A0A9X2D2U3_9GAMM</name>
<dbReference type="AlphaFoldDB" id="A0A9X2D2U3"/>
<comment type="caution">
    <text evidence="1">The sequence shown here is derived from an EMBL/GenBank/DDBJ whole genome shotgun (WGS) entry which is preliminary data.</text>
</comment>
<proteinExistence type="predicted"/>
<accession>A0A9X2D2U3</accession>
<organism evidence="1 2">
    <name type="scientific">Legionella maioricensis</name>
    <dbReference type="NCBI Taxonomy" id="2896528"/>
    <lineage>
        <taxon>Bacteria</taxon>
        <taxon>Pseudomonadati</taxon>
        <taxon>Pseudomonadota</taxon>
        <taxon>Gammaproteobacteria</taxon>
        <taxon>Legionellales</taxon>
        <taxon>Legionellaceae</taxon>
        <taxon>Legionella</taxon>
    </lineage>
</organism>